<protein>
    <submittedName>
        <fullName evidence="4">S-layer homology domain-containing protein</fullName>
    </submittedName>
</protein>
<dbReference type="AlphaFoldDB" id="A0A8J7W4N0"/>
<dbReference type="Pfam" id="PF00395">
    <property type="entry name" value="SLH"/>
    <property type="match status" value="1"/>
</dbReference>
<dbReference type="Proteomes" id="UP000675664">
    <property type="component" value="Unassembled WGS sequence"/>
</dbReference>
<evidence type="ECO:0000313" key="4">
    <source>
        <dbReference type="EMBL" id="MBR0600424.1"/>
    </source>
</evidence>
<feature type="domain" description="SLH" evidence="3">
    <location>
        <begin position="89"/>
        <end position="152"/>
    </location>
</feature>
<proteinExistence type="predicted"/>
<dbReference type="InterPro" id="IPR001119">
    <property type="entry name" value="SLH_dom"/>
</dbReference>
<evidence type="ECO:0000259" key="3">
    <source>
        <dbReference type="PROSITE" id="PS51272"/>
    </source>
</evidence>
<keyword evidence="1" id="KW-0677">Repeat</keyword>
<keyword evidence="2" id="KW-0732">Signal</keyword>
<dbReference type="PROSITE" id="PS51272">
    <property type="entry name" value="SLH"/>
    <property type="match status" value="2"/>
</dbReference>
<accession>A0A8J7W4N0</accession>
<evidence type="ECO:0000256" key="1">
    <source>
        <dbReference type="ARBA" id="ARBA00022737"/>
    </source>
</evidence>
<gene>
    <name evidence="4" type="ORF">KCX82_21375</name>
</gene>
<name>A0A8J7W4N0_9FIRM</name>
<keyword evidence="5" id="KW-1185">Reference proteome</keyword>
<reference evidence="4" key="2">
    <citation type="submission" date="2021-04" db="EMBL/GenBank/DDBJ databases">
        <authorList>
            <person name="Liu J."/>
        </authorList>
    </citation>
    <scope>NUCLEOTIDE SEQUENCE</scope>
    <source>
        <strain evidence="4">BAD-6</strain>
    </source>
</reference>
<feature type="chain" id="PRO_5035253108" evidence="2">
    <location>
        <begin position="24"/>
        <end position="806"/>
    </location>
</feature>
<feature type="domain" description="SLH" evidence="3">
    <location>
        <begin position="25"/>
        <end position="88"/>
    </location>
</feature>
<feature type="signal peptide" evidence="2">
    <location>
        <begin position="1"/>
        <end position="23"/>
    </location>
</feature>
<comment type="caution">
    <text evidence="4">The sequence shown here is derived from an EMBL/GenBank/DDBJ whole genome shotgun (WGS) entry which is preliminary data.</text>
</comment>
<evidence type="ECO:0000256" key="2">
    <source>
        <dbReference type="SAM" id="SignalP"/>
    </source>
</evidence>
<reference evidence="4" key="1">
    <citation type="submission" date="2021-04" db="EMBL/GenBank/DDBJ databases">
        <title>Sinoanaerobacter chloroacetimidivorans sp. nov., an obligate anaerobic bacterium isolated from anaerobic sludge.</title>
        <authorList>
            <person name="Bao Y."/>
        </authorList>
    </citation>
    <scope>NUCLEOTIDE SEQUENCE</scope>
    <source>
        <strain evidence="4">BAD-6</strain>
    </source>
</reference>
<sequence length="806" mass="85567">MRKVLSFVLVLSLVLGSFSMAFAATPTSGLSDIAGITNEEAIQVNYDLGIVTGNPDGTFLPEKAVNRAEFAAMITRALAIPDSALAGYTTTSFKDTTGYGWAVPYLAFCQSKGILLGDGAGNAMPGRTINTNEAVTIALRAIGYVANSSELVGVWPSNYVTKAQELGLYDDVAKVTNVDKANAAQIIYNTLTVQKVAVNSDGQTNSLWDNTAKTIPTTLLSSGLNCTSEKGVMGSDFGDDAIINVQKYTGQYGTAYLNSDDEVVAFISDCTGLVGTFKATADWKDAFNTTDADVDYSNNTTTAGIDYFNNGELVTSSAPTAAASTGTEYVLYADVSGKKINKIYSVMYWEVTEDDLVTAADLKDIDDDQSFMGVDFILDDDDEIDYNSFTLVGVASLDDIKADNVVYVYGDSDGIRKIEVGTATVEGVVKDFKGETKAFKIGDKSYKNAKEILNDLDNASNITDDEVGDTVKAYIDARGYIYSFDNIDDSANEVAYVEAKATTGIDRQVRLTLADGSSKVFSAKDSATFALLNEGTLISYGLNSKGEISNVSGTTTSGVAGSVTFSSVSVVKGLATTPNAVIASNVVVFTTDGIDDYGVTTIDKVNKNKEMTGNVQALFNKDGNKIIALLVDEDDAKASANDVYAVANDVYSTPNADGDKVQRAEGFANGASLNKLTDGTGYFVNGGLNPTYTSTTATFAGSIQLYKLELDANDVITKTTPVTDNGTDIDVVVATTLEDADGRNSVTDASDMYALASNVVVYEVNSDGDYKVFTGSFKQGDVVQLYNIDADDNDEYDIVILCRAGR</sequence>
<organism evidence="4 5">
    <name type="scientific">Sinanaerobacter chloroacetimidivorans</name>
    <dbReference type="NCBI Taxonomy" id="2818044"/>
    <lineage>
        <taxon>Bacteria</taxon>
        <taxon>Bacillati</taxon>
        <taxon>Bacillota</taxon>
        <taxon>Clostridia</taxon>
        <taxon>Peptostreptococcales</taxon>
        <taxon>Anaerovoracaceae</taxon>
        <taxon>Sinanaerobacter</taxon>
    </lineage>
</organism>
<dbReference type="EMBL" id="JAGSND010000027">
    <property type="protein sequence ID" value="MBR0600424.1"/>
    <property type="molecule type" value="Genomic_DNA"/>
</dbReference>
<dbReference type="RefSeq" id="WP_227020541.1">
    <property type="nucleotide sequence ID" value="NZ_JAGSND010000027.1"/>
</dbReference>
<evidence type="ECO:0000313" key="5">
    <source>
        <dbReference type="Proteomes" id="UP000675664"/>
    </source>
</evidence>